<name>A0A4Z0BGQ4_9BURK</name>
<dbReference type="SUPFAM" id="SSF53720">
    <property type="entry name" value="ALDH-like"/>
    <property type="match status" value="1"/>
</dbReference>
<dbReference type="AlphaFoldDB" id="A0A4Z0BGQ4"/>
<dbReference type="InterPro" id="IPR015590">
    <property type="entry name" value="Aldehyde_DH_dom"/>
</dbReference>
<reference evidence="9 10" key="1">
    <citation type="submission" date="2019-03" db="EMBL/GenBank/DDBJ databases">
        <title>Ramlibacter rhizophilus CCTCC AB2015357, whole genome shotgun sequence.</title>
        <authorList>
            <person name="Zhang X."/>
            <person name="Feng G."/>
            <person name="Zhu H."/>
        </authorList>
    </citation>
    <scope>NUCLEOTIDE SEQUENCE [LARGE SCALE GENOMIC DNA]</scope>
    <source>
        <strain evidence="9 10">CCTCC AB2015357</strain>
    </source>
</reference>
<dbReference type="Pfam" id="PF00171">
    <property type="entry name" value="Aldedh"/>
    <property type="match status" value="1"/>
</dbReference>
<keyword evidence="2 4" id="KW-0560">Oxidoreductase</keyword>
<evidence type="ECO:0000256" key="3">
    <source>
        <dbReference type="ARBA" id="ARBA00023027"/>
    </source>
</evidence>
<evidence type="ECO:0000256" key="4">
    <source>
        <dbReference type="PIRNR" id="PIRNR036492"/>
    </source>
</evidence>
<dbReference type="CDD" id="cd07133">
    <property type="entry name" value="ALDH_CALDH_CalB"/>
    <property type="match status" value="1"/>
</dbReference>
<dbReference type="PIRSF" id="PIRSF036492">
    <property type="entry name" value="ALDH"/>
    <property type="match status" value="1"/>
</dbReference>
<gene>
    <name evidence="9" type="ORF">EZ242_18155</name>
</gene>
<dbReference type="InterPro" id="IPR016161">
    <property type="entry name" value="Ald_DH/histidinol_DH"/>
</dbReference>
<evidence type="ECO:0000256" key="6">
    <source>
        <dbReference type="PROSITE-ProRule" id="PRU10007"/>
    </source>
</evidence>
<dbReference type="GO" id="GO:0004029">
    <property type="term" value="F:aldehyde dehydrogenase (NAD+) activity"/>
    <property type="evidence" value="ECO:0007669"/>
    <property type="project" value="TreeGrafter"/>
</dbReference>
<evidence type="ECO:0000259" key="8">
    <source>
        <dbReference type="Pfam" id="PF00171"/>
    </source>
</evidence>
<comment type="similarity">
    <text evidence="1 4 7">Belongs to the aldehyde dehydrogenase family.</text>
</comment>
<keyword evidence="10" id="KW-1185">Reference proteome</keyword>
<dbReference type="PROSITE" id="PS00070">
    <property type="entry name" value="ALDEHYDE_DEHYDR_CYS"/>
    <property type="match status" value="1"/>
</dbReference>
<evidence type="ECO:0000313" key="10">
    <source>
        <dbReference type="Proteomes" id="UP000297564"/>
    </source>
</evidence>
<evidence type="ECO:0000256" key="2">
    <source>
        <dbReference type="ARBA" id="ARBA00023002"/>
    </source>
</evidence>
<feature type="active site" evidence="5 6">
    <location>
        <position position="200"/>
    </location>
</feature>
<dbReference type="EMBL" id="SMLL01000007">
    <property type="protein sequence ID" value="TFY97559.1"/>
    <property type="molecule type" value="Genomic_DNA"/>
</dbReference>
<dbReference type="PANTHER" id="PTHR43570">
    <property type="entry name" value="ALDEHYDE DEHYDROGENASE"/>
    <property type="match status" value="1"/>
</dbReference>
<dbReference type="RefSeq" id="WP_135286726.1">
    <property type="nucleotide sequence ID" value="NZ_SMLL01000007.1"/>
</dbReference>
<dbReference type="Proteomes" id="UP000297564">
    <property type="component" value="Unassembled WGS sequence"/>
</dbReference>
<organism evidence="9 10">
    <name type="scientific">Ramlibacter rhizophilus</name>
    <dbReference type="NCBI Taxonomy" id="1781167"/>
    <lineage>
        <taxon>Bacteria</taxon>
        <taxon>Pseudomonadati</taxon>
        <taxon>Pseudomonadota</taxon>
        <taxon>Betaproteobacteria</taxon>
        <taxon>Burkholderiales</taxon>
        <taxon>Comamonadaceae</taxon>
        <taxon>Ramlibacter</taxon>
    </lineage>
</organism>
<dbReference type="PANTHER" id="PTHR43570:SF20">
    <property type="entry name" value="ALDEHYDE DEHYDROGENASE ALDX-RELATED"/>
    <property type="match status" value="1"/>
</dbReference>
<sequence length="453" mass="49159">MHEASRRELEVPWSVRDDRLARLLDLVRSHADDFARAISADFGQRPAQETRMLEVFPALEAIRHARRHGAGWMKPRRRSPGRWFRGSARVLPQPLGVVGVIAPWNYPLLLAVSPLAGALAAGNRAMVKMSEHAPRTARLLAECVARRFEPEELWVTTGDAQTGAQFAGLGFDHLLFTGSGAVGREVMRAAAARLTPVTLELGGKSPAIVAPGYPLGHAVERILAGKLMNAGQTCIAPDYVLLPAGQEAAFVEAARRVVGRFYPALAGNPDYCSIASDHHFDRLLDLLDDAERFGARAHELSPAAADAQSRRLPPLVLTGVEDGMRVMQEEIFGPVLPLVTYRDLGEALAYVNARPRPLALYLFDRDRRRVQHVLRHTVAGGVTVNDTLLHAGPSELPFGGVGASGMGHYHGEAGFLTFSKSKPVLVASRLSGVSLLNPPYGRLARGLARLLAR</sequence>
<dbReference type="InterPro" id="IPR029510">
    <property type="entry name" value="Ald_DH_CS_GLU"/>
</dbReference>
<proteinExistence type="inferred from homology"/>
<dbReference type="InterPro" id="IPR016162">
    <property type="entry name" value="Ald_DH_N"/>
</dbReference>
<evidence type="ECO:0000256" key="7">
    <source>
        <dbReference type="RuleBase" id="RU003345"/>
    </source>
</evidence>
<accession>A0A4Z0BGQ4</accession>
<dbReference type="InterPro" id="IPR016163">
    <property type="entry name" value="Ald_DH_C"/>
</dbReference>
<comment type="caution">
    <text evidence="9">The sequence shown here is derived from an EMBL/GenBank/DDBJ whole genome shotgun (WGS) entry which is preliminary data.</text>
</comment>
<dbReference type="OrthoDB" id="6187633at2"/>
<dbReference type="PROSITE" id="PS00687">
    <property type="entry name" value="ALDEHYDE_DEHYDR_GLU"/>
    <property type="match status" value="1"/>
</dbReference>
<evidence type="ECO:0000256" key="1">
    <source>
        <dbReference type="ARBA" id="ARBA00009986"/>
    </source>
</evidence>
<protein>
    <recommendedName>
        <fullName evidence="4">Aldehyde dehydrogenase</fullName>
    </recommendedName>
</protein>
<evidence type="ECO:0000256" key="5">
    <source>
        <dbReference type="PIRSR" id="PIRSR036492-1"/>
    </source>
</evidence>
<feature type="active site" evidence="5">
    <location>
        <position position="234"/>
    </location>
</feature>
<dbReference type="Gene3D" id="3.40.309.10">
    <property type="entry name" value="Aldehyde Dehydrogenase, Chain A, domain 2"/>
    <property type="match status" value="1"/>
</dbReference>
<dbReference type="GO" id="GO:0005737">
    <property type="term" value="C:cytoplasm"/>
    <property type="evidence" value="ECO:0007669"/>
    <property type="project" value="TreeGrafter"/>
</dbReference>
<keyword evidence="3" id="KW-0520">NAD</keyword>
<evidence type="ECO:0000313" key="9">
    <source>
        <dbReference type="EMBL" id="TFY97559.1"/>
    </source>
</evidence>
<feature type="domain" description="Aldehyde dehydrogenase" evidence="8">
    <location>
        <begin position="10"/>
        <end position="423"/>
    </location>
</feature>
<dbReference type="Gene3D" id="3.40.605.10">
    <property type="entry name" value="Aldehyde Dehydrogenase, Chain A, domain 1"/>
    <property type="match status" value="1"/>
</dbReference>
<dbReference type="GO" id="GO:0006081">
    <property type="term" value="P:aldehyde metabolic process"/>
    <property type="evidence" value="ECO:0007669"/>
    <property type="project" value="InterPro"/>
</dbReference>
<dbReference type="InterPro" id="IPR016160">
    <property type="entry name" value="Ald_DH_CS_CYS"/>
</dbReference>
<dbReference type="InterPro" id="IPR012394">
    <property type="entry name" value="Aldehyde_DH_NAD(P)"/>
</dbReference>